<evidence type="ECO:0000259" key="5">
    <source>
        <dbReference type="PROSITE" id="PS51253"/>
    </source>
</evidence>
<dbReference type="Pfam" id="PF03221">
    <property type="entry name" value="HTH_Tnp_Tc5"/>
    <property type="match status" value="1"/>
</dbReference>
<protein>
    <recommendedName>
        <fullName evidence="5">HTH CENPB-type domain-containing protein</fullName>
    </recommendedName>
</protein>
<dbReference type="PANTHER" id="PTHR19303:SF74">
    <property type="entry name" value="POGO TRANSPOSABLE ELEMENT WITH KRAB DOMAIN"/>
    <property type="match status" value="1"/>
</dbReference>
<dbReference type="Gene3D" id="1.10.10.60">
    <property type="entry name" value="Homeodomain-like"/>
    <property type="match status" value="1"/>
</dbReference>
<accession>A0AAU9UMF6</accession>
<evidence type="ECO:0000313" key="6">
    <source>
        <dbReference type="EMBL" id="CAH2098850.1"/>
    </source>
</evidence>
<reference evidence="6" key="1">
    <citation type="submission" date="2022-03" db="EMBL/GenBank/DDBJ databases">
        <authorList>
            <person name="Tunstrom K."/>
        </authorList>
    </citation>
    <scope>NUCLEOTIDE SEQUENCE</scope>
</reference>
<proteinExistence type="predicted"/>
<feature type="domain" description="HTH CENPB-type" evidence="5">
    <location>
        <begin position="57"/>
        <end position="132"/>
    </location>
</feature>
<dbReference type="PROSITE" id="PS51253">
    <property type="entry name" value="HTH_CENPB"/>
    <property type="match status" value="1"/>
</dbReference>
<organism evidence="6 7">
    <name type="scientific">Euphydryas editha</name>
    <name type="common">Edith's checkerspot</name>
    <dbReference type="NCBI Taxonomy" id="104508"/>
    <lineage>
        <taxon>Eukaryota</taxon>
        <taxon>Metazoa</taxon>
        <taxon>Ecdysozoa</taxon>
        <taxon>Arthropoda</taxon>
        <taxon>Hexapoda</taxon>
        <taxon>Insecta</taxon>
        <taxon>Pterygota</taxon>
        <taxon>Neoptera</taxon>
        <taxon>Endopterygota</taxon>
        <taxon>Lepidoptera</taxon>
        <taxon>Glossata</taxon>
        <taxon>Ditrysia</taxon>
        <taxon>Papilionoidea</taxon>
        <taxon>Nymphalidae</taxon>
        <taxon>Nymphalinae</taxon>
        <taxon>Euphydryas</taxon>
    </lineage>
</organism>
<dbReference type="InterPro" id="IPR050863">
    <property type="entry name" value="CenT-Element_Derived"/>
</dbReference>
<evidence type="ECO:0000256" key="4">
    <source>
        <dbReference type="SAM" id="MobiDB-lite"/>
    </source>
</evidence>
<keyword evidence="2" id="KW-0238">DNA-binding</keyword>
<dbReference type="InterPro" id="IPR004875">
    <property type="entry name" value="DDE_SF_endonuclease_dom"/>
</dbReference>
<dbReference type="SUPFAM" id="SSF46689">
    <property type="entry name" value="Homeodomain-like"/>
    <property type="match status" value="1"/>
</dbReference>
<comment type="caution">
    <text evidence="6">The sequence shown here is derived from an EMBL/GenBank/DDBJ whole genome shotgun (WGS) entry which is preliminary data.</text>
</comment>
<gene>
    <name evidence="6" type="ORF">EEDITHA_LOCUS13925</name>
</gene>
<sequence>MAPPVKKRKTWNIINMKNAIEALKTQKMGYKRAAQVFNVPRTTLFRFCHTNEPNIDCRLGRKTVLGPDIEHMLVQYIKQMEKRYFGLTRNDVKRMAYQLAVRNNLKHPFNNKTAGRKWLKGFLSRHNDISLRQPTGTSLARVKGFTKENVKSFFDLLEKEYEQFKFPPTRIYNVDETGFSIVQSKMPKILALKGKKQIGALTSAERGSLMTVCLAMSAAGDFVPPLIIFPRKKMNVLLMKGAPIGAIARCHPSGWIQADTFLDWVRHFIQHTKPSKENPILLILDGHYSHTRNINFIDLARENFVTVLCLPPHSTHKMQPLDKTIMGPLKSYYSEEIRQWLLTHQRRLSPFDVVEIFGKAYLKIQKAESAINGFKTTGIYPLNKNIFTDADFIIEEDECKVHEISTPQESTLGIENVSPNSQRISIPTKHENISREILITPEAISPYPQLKRSLSNRGRKVGKACKITASSYKAQLENISSKQHKQQNQSVSEPQPSTSSCQKNKRKKKQVLKSESSSDRDTISLCNDYSDDKPSVLQPNEANADAECMYCSVFFSEDKKEEEWIQCIASDSGVTLHVPEQNMQILFLIIACRVDFIILFRLTRCDPIMEYPIP</sequence>
<dbReference type="Pfam" id="PF05225">
    <property type="entry name" value="HTH_psq"/>
    <property type="match status" value="1"/>
</dbReference>
<evidence type="ECO:0000256" key="2">
    <source>
        <dbReference type="ARBA" id="ARBA00023125"/>
    </source>
</evidence>
<dbReference type="GO" id="GO:0003677">
    <property type="term" value="F:DNA binding"/>
    <property type="evidence" value="ECO:0007669"/>
    <property type="project" value="UniProtKB-KW"/>
</dbReference>
<dbReference type="InterPro" id="IPR009057">
    <property type="entry name" value="Homeodomain-like_sf"/>
</dbReference>
<feature type="compositionally biased region" description="Polar residues" evidence="4">
    <location>
        <begin position="478"/>
        <end position="502"/>
    </location>
</feature>
<evidence type="ECO:0000256" key="3">
    <source>
        <dbReference type="ARBA" id="ARBA00023242"/>
    </source>
</evidence>
<feature type="region of interest" description="Disordered" evidence="4">
    <location>
        <begin position="478"/>
        <end position="524"/>
    </location>
</feature>
<evidence type="ECO:0000256" key="1">
    <source>
        <dbReference type="ARBA" id="ARBA00004123"/>
    </source>
</evidence>
<evidence type="ECO:0000313" key="7">
    <source>
        <dbReference type="Proteomes" id="UP001153954"/>
    </source>
</evidence>
<dbReference type="InterPro" id="IPR006600">
    <property type="entry name" value="HTH_CenpB_DNA-bd_dom"/>
</dbReference>
<dbReference type="AlphaFoldDB" id="A0AAU9UMF6"/>
<keyword evidence="7" id="KW-1185">Reference proteome</keyword>
<dbReference type="EMBL" id="CAKOGL010000020">
    <property type="protein sequence ID" value="CAH2098850.1"/>
    <property type="molecule type" value="Genomic_DNA"/>
</dbReference>
<name>A0AAU9UMF6_EUPED</name>
<dbReference type="InterPro" id="IPR007889">
    <property type="entry name" value="HTH_Psq"/>
</dbReference>
<keyword evidence="3" id="KW-0539">Nucleus</keyword>
<comment type="subcellular location">
    <subcellularLocation>
        <location evidence="1">Nucleus</location>
    </subcellularLocation>
</comment>
<dbReference type="GO" id="GO:0005634">
    <property type="term" value="C:nucleus"/>
    <property type="evidence" value="ECO:0007669"/>
    <property type="project" value="UniProtKB-SubCell"/>
</dbReference>
<dbReference type="Pfam" id="PF03184">
    <property type="entry name" value="DDE_1"/>
    <property type="match status" value="1"/>
</dbReference>
<dbReference type="SMART" id="SM00674">
    <property type="entry name" value="CENPB"/>
    <property type="match status" value="1"/>
</dbReference>
<dbReference type="Proteomes" id="UP001153954">
    <property type="component" value="Unassembled WGS sequence"/>
</dbReference>
<dbReference type="PANTHER" id="PTHR19303">
    <property type="entry name" value="TRANSPOSON"/>
    <property type="match status" value="1"/>
</dbReference>